<dbReference type="EMBL" id="FPHH01000150">
    <property type="protein sequence ID" value="SFV70586.1"/>
    <property type="molecule type" value="Genomic_DNA"/>
</dbReference>
<sequence length="115" mass="12332">MSNIPNDAQKIEVEGATVDFYKLAKDGQSTYYFDTSKEGPPHPMVNAMAGLALIKGTNDTLVMINHKAPGGLFAKLEDDVKYVVQDLDNGLVKVVFSHNPNATAESDLTQTSCGG</sequence>
<dbReference type="AlphaFoldDB" id="A0A1W1CXK4"/>
<name>A0A1W1CXK4_9ZZZZ</name>
<accession>A0A1W1CXK4</accession>
<reference evidence="1" key="1">
    <citation type="submission" date="2016-10" db="EMBL/GenBank/DDBJ databases">
        <authorList>
            <person name="de Groot N.N."/>
        </authorList>
    </citation>
    <scope>NUCLEOTIDE SEQUENCE</scope>
</reference>
<evidence type="ECO:0000313" key="1">
    <source>
        <dbReference type="EMBL" id="SFV70586.1"/>
    </source>
</evidence>
<organism evidence="1">
    <name type="scientific">hydrothermal vent metagenome</name>
    <dbReference type="NCBI Taxonomy" id="652676"/>
    <lineage>
        <taxon>unclassified sequences</taxon>
        <taxon>metagenomes</taxon>
        <taxon>ecological metagenomes</taxon>
    </lineage>
</organism>
<protein>
    <submittedName>
        <fullName evidence="1">Uncharacterized protein</fullName>
    </submittedName>
</protein>
<proteinExistence type="predicted"/>
<gene>
    <name evidence="1" type="ORF">MNB_SM-5-831</name>
</gene>